<dbReference type="InterPro" id="IPR018122">
    <property type="entry name" value="TF_fork_head_CS_1"/>
</dbReference>
<protein>
    <recommendedName>
        <fullName evidence="10">Fork-head domain-containing protein</fullName>
    </recommendedName>
</protein>
<dbReference type="AlphaFoldDB" id="A0A834I4U5"/>
<keyword evidence="3" id="KW-0805">Transcription regulation</keyword>
<feature type="compositionally biased region" description="Polar residues" evidence="9">
    <location>
        <begin position="238"/>
        <end position="251"/>
    </location>
</feature>
<feature type="region of interest" description="Disordered" evidence="9">
    <location>
        <begin position="293"/>
        <end position="324"/>
    </location>
</feature>
<evidence type="ECO:0000256" key="7">
    <source>
        <dbReference type="ARBA" id="ARBA00034770"/>
    </source>
</evidence>
<dbReference type="InterPro" id="IPR047512">
    <property type="entry name" value="FH_FOXJ1"/>
</dbReference>
<dbReference type="EMBL" id="JAACXV010013916">
    <property type="protein sequence ID" value="KAF7271703.1"/>
    <property type="molecule type" value="Genomic_DNA"/>
</dbReference>
<evidence type="ECO:0000256" key="3">
    <source>
        <dbReference type="ARBA" id="ARBA00023015"/>
    </source>
</evidence>
<dbReference type="GO" id="GO:0000978">
    <property type="term" value="F:RNA polymerase II cis-regulatory region sequence-specific DNA binding"/>
    <property type="evidence" value="ECO:0007669"/>
    <property type="project" value="TreeGrafter"/>
</dbReference>
<evidence type="ECO:0000256" key="5">
    <source>
        <dbReference type="ARBA" id="ARBA00023163"/>
    </source>
</evidence>
<evidence type="ECO:0000313" key="11">
    <source>
        <dbReference type="EMBL" id="KAF7271703.1"/>
    </source>
</evidence>
<dbReference type="GO" id="GO:0005634">
    <property type="term" value="C:nucleus"/>
    <property type="evidence" value="ECO:0007669"/>
    <property type="project" value="UniProtKB-SubCell"/>
</dbReference>
<dbReference type="Gene3D" id="1.10.10.10">
    <property type="entry name" value="Winged helix-like DNA-binding domain superfamily/Winged helix DNA-binding domain"/>
    <property type="match status" value="1"/>
</dbReference>
<evidence type="ECO:0000259" key="10">
    <source>
        <dbReference type="PROSITE" id="PS50039"/>
    </source>
</evidence>
<dbReference type="InterPro" id="IPR036388">
    <property type="entry name" value="WH-like_DNA-bd_sf"/>
</dbReference>
<comment type="subcellular location">
    <subcellularLocation>
        <location evidence="1 8">Nucleus</location>
    </subcellularLocation>
</comment>
<feature type="region of interest" description="Disordered" evidence="9">
    <location>
        <begin position="425"/>
        <end position="468"/>
    </location>
</feature>
<comment type="caution">
    <text evidence="11">The sequence shown here is derived from an EMBL/GenBank/DDBJ whole genome shotgun (WGS) entry which is preliminary data.</text>
</comment>
<feature type="compositionally biased region" description="Basic residues" evidence="9">
    <location>
        <begin position="447"/>
        <end position="457"/>
    </location>
</feature>
<dbReference type="PROSITE" id="PS50039">
    <property type="entry name" value="FORK_HEAD_3"/>
    <property type="match status" value="1"/>
</dbReference>
<dbReference type="Proteomes" id="UP000625711">
    <property type="component" value="Unassembled WGS sequence"/>
</dbReference>
<dbReference type="SUPFAM" id="SSF46785">
    <property type="entry name" value="Winged helix' DNA-binding domain"/>
    <property type="match status" value="1"/>
</dbReference>
<feature type="region of interest" description="Disordered" evidence="9">
    <location>
        <begin position="226"/>
        <end position="251"/>
    </location>
</feature>
<feature type="compositionally biased region" description="Polar residues" evidence="9">
    <location>
        <begin position="434"/>
        <end position="443"/>
    </location>
</feature>
<dbReference type="PANTHER" id="PTHR45881:SF1">
    <property type="entry name" value="FORK HEAD PROTEIN HOMOLOG 2"/>
    <property type="match status" value="1"/>
</dbReference>
<evidence type="ECO:0000313" key="12">
    <source>
        <dbReference type="Proteomes" id="UP000625711"/>
    </source>
</evidence>
<dbReference type="InterPro" id="IPR001766">
    <property type="entry name" value="Fork_head_dom"/>
</dbReference>
<evidence type="ECO:0000256" key="1">
    <source>
        <dbReference type="ARBA" id="ARBA00004123"/>
    </source>
</evidence>
<evidence type="ECO:0000256" key="6">
    <source>
        <dbReference type="ARBA" id="ARBA00023242"/>
    </source>
</evidence>
<gene>
    <name evidence="11" type="ORF">GWI33_015455</name>
</gene>
<organism evidence="11 12">
    <name type="scientific">Rhynchophorus ferrugineus</name>
    <name type="common">Red palm weevil</name>
    <name type="synonym">Curculio ferrugineus</name>
    <dbReference type="NCBI Taxonomy" id="354439"/>
    <lineage>
        <taxon>Eukaryota</taxon>
        <taxon>Metazoa</taxon>
        <taxon>Ecdysozoa</taxon>
        <taxon>Arthropoda</taxon>
        <taxon>Hexapoda</taxon>
        <taxon>Insecta</taxon>
        <taxon>Pterygota</taxon>
        <taxon>Neoptera</taxon>
        <taxon>Endopterygota</taxon>
        <taxon>Coleoptera</taxon>
        <taxon>Polyphaga</taxon>
        <taxon>Cucujiformia</taxon>
        <taxon>Curculionidae</taxon>
        <taxon>Dryophthorinae</taxon>
        <taxon>Rhynchophorus</taxon>
    </lineage>
</organism>
<proteinExistence type="inferred from homology"/>
<dbReference type="PROSITE" id="PS00658">
    <property type="entry name" value="FORK_HEAD_2"/>
    <property type="match status" value="1"/>
</dbReference>
<evidence type="ECO:0000256" key="4">
    <source>
        <dbReference type="ARBA" id="ARBA00023125"/>
    </source>
</evidence>
<dbReference type="InterPro" id="IPR030456">
    <property type="entry name" value="TF_fork_head_CS_2"/>
</dbReference>
<keyword evidence="2" id="KW-0970">Cilium biogenesis/degradation</keyword>
<feature type="DNA-binding region" description="Fork-head" evidence="8">
    <location>
        <begin position="341"/>
        <end position="431"/>
    </location>
</feature>
<dbReference type="OrthoDB" id="10029558at2759"/>
<dbReference type="Pfam" id="PF00250">
    <property type="entry name" value="Forkhead"/>
    <property type="match status" value="1"/>
</dbReference>
<feature type="domain" description="Fork-head" evidence="10">
    <location>
        <begin position="341"/>
        <end position="431"/>
    </location>
</feature>
<sequence>MVPTCHSLLNCENCKKGMCNNNCEVMDFVDSSETERATRQLETLNKEFGIEDFDLKQPDYLPDVQNCIEIESTNIVAVQNDEYIVDDSISRQLTLPNTNGTEEDNFVNLQDGSPYDAINYELYDEQEAFCDNLRNKSFQEISIVTENDQTSLSIGNVDDLKEAQRLSDEISIEGDFFKNNFVINLKNNNDNFNALNMNLNTVDLENLKNISNIDIITVNDPTLDGGGDLGDLSPDLSNSAQENYDGSDNLMNEHLQSTTTMLSPRSESEIEQSETDLTSLTWLHNITNIMSVPNLPTPPVSPKPKNRSRSSNSTSDAKNGPPRSADLTIDIAFYKKNGDKKPPFSYATLICMAMGKNGNRMTLNAIYHWIRENFLYYRKAHPSWQNSIRHNLSLNKCFIKQARSKDEPGKGGFWRLDLERLEESRRSKRRSSLTVRTPKNGQNLKPAKSHKKTKRYRPNSTPGERKHNILSNISICGATDIENVEEAARASLKHKKFNQNTLKTDYKDLNITHKTEMDVIDPGSVRHPELDDVTENMLINDKNDGISNESHRSGMTIPPSMPQAPPIAEPVAPPIVGEEELTGLLLATNGWDECQLEMLDSILDSL</sequence>
<dbReference type="PRINTS" id="PR00053">
    <property type="entry name" value="FORKHEAD"/>
</dbReference>
<dbReference type="PROSITE" id="PS00657">
    <property type="entry name" value="FORK_HEAD_1"/>
    <property type="match status" value="1"/>
</dbReference>
<dbReference type="GO" id="GO:0030030">
    <property type="term" value="P:cell projection organization"/>
    <property type="evidence" value="ECO:0007669"/>
    <property type="project" value="UniProtKB-KW"/>
</dbReference>
<reference evidence="11" key="1">
    <citation type="submission" date="2020-08" db="EMBL/GenBank/DDBJ databases">
        <title>Genome sequencing and assembly of the red palm weevil Rhynchophorus ferrugineus.</title>
        <authorList>
            <person name="Dias G.B."/>
            <person name="Bergman C.M."/>
            <person name="Manee M."/>
        </authorList>
    </citation>
    <scope>NUCLEOTIDE SEQUENCE</scope>
    <source>
        <strain evidence="11">AA-2017</strain>
        <tissue evidence="11">Whole larva</tissue>
    </source>
</reference>
<keyword evidence="6 8" id="KW-0539">Nucleus</keyword>
<dbReference type="FunFam" id="1.10.10.10:FF:000135">
    <property type="entry name" value="forkhead box protein G1"/>
    <property type="match status" value="1"/>
</dbReference>
<dbReference type="PANTHER" id="PTHR45881">
    <property type="entry name" value="CHECKPOINT SUPPRESSOR 1-LIKE, ISOFORM A-RELATED"/>
    <property type="match status" value="1"/>
</dbReference>
<comment type="similarity">
    <text evidence="7">Belongs to the FOXJ1 family.</text>
</comment>
<evidence type="ECO:0000256" key="8">
    <source>
        <dbReference type="PROSITE-ProRule" id="PRU00089"/>
    </source>
</evidence>
<dbReference type="InterPro" id="IPR036390">
    <property type="entry name" value="WH_DNA-bd_sf"/>
</dbReference>
<evidence type="ECO:0000256" key="9">
    <source>
        <dbReference type="SAM" id="MobiDB-lite"/>
    </source>
</evidence>
<dbReference type="GO" id="GO:0000981">
    <property type="term" value="F:DNA-binding transcription factor activity, RNA polymerase II-specific"/>
    <property type="evidence" value="ECO:0007669"/>
    <property type="project" value="TreeGrafter"/>
</dbReference>
<name>A0A834I4U5_RHYFE</name>
<keyword evidence="4 8" id="KW-0238">DNA-binding</keyword>
<keyword evidence="5" id="KW-0804">Transcription</keyword>
<dbReference type="CDD" id="cd20023">
    <property type="entry name" value="FH_FOXJ1"/>
    <property type="match status" value="1"/>
</dbReference>
<evidence type="ECO:0000256" key="2">
    <source>
        <dbReference type="ARBA" id="ARBA00022794"/>
    </source>
</evidence>
<accession>A0A834I4U5</accession>
<keyword evidence="12" id="KW-1185">Reference proteome</keyword>
<dbReference type="SMART" id="SM00339">
    <property type="entry name" value="FH"/>
    <property type="match status" value="1"/>
</dbReference>